<evidence type="ECO:0000256" key="3">
    <source>
        <dbReference type="ARBA" id="ARBA00038502"/>
    </source>
</evidence>
<proteinExistence type="inferred from homology"/>
<evidence type="ECO:0000313" key="5">
    <source>
        <dbReference type="EMBL" id="QDO93085.1"/>
    </source>
</evidence>
<reference evidence="5 6" key="1">
    <citation type="submission" date="2019-07" db="EMBL/GenBank/DDBJ databases">
        <title>Genome sequencing for Formosa sp. PS13.</title>
        <authorList>
            <person name="Park S.-J."/>
        </authorList>
    </citation>
    <scope>NUCLEOTIDE SEQUENCE [LARGE SCALE GENOMIC DNA]</scope>
    <source>
        <strain evidence="5 6">PS13</strain>
    </source>
</reference>
<evidence type="ECO:0000256" key="1">
    <source>
        <dbReference type="ARBA" id="ARBA00022679"/>
    </source>
</evidence>
<keyword evidence="2" id="KW-0012">Acyltransferase</keyword>
<evidence type="ECO:0000259" key="4">
    <source>
        <dbReference type="Pfam" id="PF13302"/>
    </source>
</evidence>
<evidence type="ECO:0000313" key="6">
    <source>
        <dbReference type="Proteomes" id="UP000319209"/>
    </source>
</evidence>
<gene>
    <name evidence="5" type="ORF">FNB79_03535</name>
</gene>
<evidence type="ECO:0000256" key="2">
    <source>
        <dbReference type="ARBA" id="ARBA00023315"/>
    </source>
</evidence>
<dbReference type="InterPro" id="IPR016181">
    <property type="entry name" value="Acyl_CoA_acyltransferase"/>
</dbReference>
<keyword evidence="6" id="KW-1185">Reference proteome</keyword>
<dbReference type="InterPro" id="IPR000182">
    <property type="entry name" value="GNAT_dom"/>
</dbReference>
<dbReference type="EMBL" id="CP041637">
    <property type="protein sequence ID" value="QDO93085.1"/>
    <property type="molecule type" value="Genomic_DNA"/>
</dbReference>
<dbReference type="SUPFAM" id="SSF55729">
    <property type="entry name" value="Acyl-CoA N-acyltransferases (Nat)"/>
    <property type="match status" value="1"/>
</dbReference>
<dbReference type="AlphaFoldDB" id="A0A516GNK2"/>
<sequence>MHNKSFYISNLELSDAPHLHKFMMDNVKRFVSYLPYTLAKNLNVEASEAYIIAQQQKREHKHEYTFTLKDVTTNAIFALVILKDIDWLKKIGEFAYCIDKHKENKGIMSLAITKFSQYAFTKLQLNTLHIISHKSNIASIKVAKKAGFTWTKTLKNEYAPPNAPTQDMELYELQCKR</sequence>
<organism evidence="5 6">
    <name type="scientific">Formosa sediminum</name>
    <dbReference type="NCBI Taxonomy" id="2594004"/>
    <lineage>
        <taxon>Bacteria</taxon>
        <taxon>Pseudomonadati</taxon>
        <taxon>Bacteroidota</taxon>
        <taxon>Flavobacteriia</taxon>
        <taxon>Flavobacteriales</taxon>
        <taxon>Flavobacteriaceae</taxon>
        <taxon>Formosa</taxon>
    </lineage>
</organism>
<name>A0A516GNK2_9FLAO</name>
<dbReference type="Gene3D" id="3.40.630.30">
    <property type="match status" value="1"/>
</dbReference>
<accession>A0A516GNK2</accession>
<dbReference type="RefSeq" id="WP_143379991.1">
    <property type="nucleotide sequence ID" value="NZ_CP041637.1"/>
</dbReference>
<dbReference type="InterPro" id="IPR051531">
    <property type="entry name" value="N-acetyltransferase"/>
</dbReference>
<protein>
    <submittedName>
        <fullName evidence="5">GNAT family N-acetyltransferase</fullName>
    </submittedName>
</protein>
<dbReference type="Pfam" id="PF13302">
    <property type="entry name" value="Acetyltransf_3"/>
    <property type="match status" value="1"/>
</dbReference>
<dbReference type="Proteomes" id="UP000319209">
    <property type="component" value="Chromosome"/>
</dbReference>
<dbReference type="KEGG" id="fop:FNB79_03535"/>
<feature type="domain" description="N-acetyltransferase" evidence="4">
    <location>
        <begin position="8"/>
        <end position="149"/>
    </location>
</feature>
<keyword evidence="1 5" id="KW-0808">Transferase</keyword>
<dbReference type="OrthoDB" id="883856at2"/>
<dbReference type="PANTHER" id="PTHR43792:SF8">
    <property type="entry name" value="[RIBOSOMAL PROTEIN US5]-ALANINE N-ACETYLTRANSFERASE"/>
    <property type="match status" value="1"/>
</dbReference>
<comment type="similarity">
    <text evidence="3">Belongs to the acetyltransferase family. RimJ subfamily.</text>
</comment>
<dbReference type="GO" id="GO:0016747">
    <property type="term" value="F:acyltransferase activity, transferring groups other than amino-acyl groups"/>
    <property type="evidence" value="ECO:0007669"/>
    <property type="project" value="InterPro"/>
</dbReference>
<dbReference type="PANTHER" id="PTHR43792">
    <property type="entry name" value="GNAT FAMILY, PUTATIVE (AFU_ORTHOLOGUE AFUA_3G00765)-RELATED-RELATED"/>
    <property type="match status" value="1"/>
</dbReference>